<evidence type="ECO:0000256" key="5">
    <source>
        <dbReference type="ARBA" id="ARBA00022801"/>
    </source>
</evidence>
<evidence type="ECO:0000256" key="7">
    <source>
        <dbReference type="PIRSR" id="PIRSR611782-1"/>
    </source>
</evidence>
<dbReference type="SMART" id="SM00228">
    <property type="entry name" value="PDZ"/>
    <property type="match status" value="2"/>
</dbReference>
<dbReference type="PANTHER" id="PTHR22939:SF129">
    <property type="entry name" value="SERINE PROTEASE HTRA2, MITOCHONDRIAL"/>
    <property type="match status" value="1"/>
</dbReference>
<feature type="transmembrane region" description="Helical" evidence="9">
    <location>
        <begin position="21"/>
        <end position="45"/>
    </location>
</feature>
<dbReference type="InterPro" id="IPR036034">
    <property type="entry name" value="PDZ_sf"/>
</dbReference>
<feature type="binding site" evidence="8">
    <location>
        <begin position="273"/>
        <end position="275"/>
    </location>
    <ligand>
        <name>substrate</name>
    </ligand>
</feature>
<keyword evidence="6" id="KW-0720">Serine protease</keyword>
<evidence type="ECO:0000256" key="9">
    <source>
        <dbReference type="SAM" id="Phobius"/>
    </source>
</evidence>
<dbReference type="Gene3D" id="2.40.10.120">
    <property type="match status" value="1"/>
</dbReference>
<organism evidence="11 12">
    <name type="scientific">Aerophobetes bacterium</name>
    <dbReference type="NCBI Taxonomy" id="2030807"/>
    <lineage>
        <taxon>Bacteria</taxon>
        <taxon>Candidatus Aerophobota</taxon>
    </lineage>
</organism>
<feature type="binding site" evidence="8">
    <location>
        <position position="188"/>
    </location>
    <ligand>
        <name>substrate</name>
    </ligand>
</feature>
<evidence type="ECO:0000259" key="10">
    <source>
        <dbReference type="PROSITE" id="PS50106"/>
    </source>
</evidence>
<dbReference type="EMBL" id="SOIJ01000116">
    <property type="protein sequence ID" value="TET93360.1"/>
    <property type="molecule type" value="Genomic_DNA"/>
</dbReference>
<reference evidence="11 12" key="1">
    <citation type="submission" date="2019-03" db="EMBL/GenBank/DDBJ databases">
        <title>Metabolic potential of uncultured bacteria and archaea associated with petroleum seepage in deep-sea sediments.</title>
        <authorList>
            <person name="Dong X."/>
            <person name="Hubert C."/>
        </authorList>
    </citation>
    <scope>NUCLEOTIDE SEQUENCE [LARGE SCALE GENOMIC DNA]</scope>
    <source>
        <strain evidence="11">E29_bin28</strain>
    </source>
</reference>
<keyword evidence="5" id="KW-0378">Hydrolase</keyword>
<keyword evidence="9" id="KW-1133">Transmembrane helix</keyword>
<dbReference type="Pfam" id="PF13365">
    <property type="entry name" value="Trypsin_2"/>
    <property type="match status" value="1"/>
</dbReference>
<dbReference type="PROSITE" id="PS50106">
    <property type="entry name" value="PDZ"/>
    <property type="match status" value="2"/>
</dbReference>
<dbReference type="InterPro" id="IPR001940">
    <property type="entry name" value="Peptidase_S1C"/>
</dbReference>
<feature type="active site" description="Charge relay system" evidence="7">
    <location>
        <position position="188"/>
    </location>
</feature>
<evidence type="ECO:0000256" key="8">
    <source>
        <dbReference type="PIRSR" id="PIRSR611782-2"/>
    </source>
</evidence>
<feature type="active site" description="Charge relay system" evidence="7">
    <location>
        <position position="275"/>
    </location>
</feature>
<keyword evidence="3" id="KW-0732">Signal</keyword>
<sequence length="529" mass="58150">MLNLQEVRMLKYISKAGDSRLPFFVWIVLLGTLVAVGTGLMSLVYPLPAIGLKGLKGPLYQESVEPHSIDPDSLQGRIIKAVEMVSPAVVSVSTEKTIDLSGFRERERSSGDPFEEFEDFFKRFFKERFPEREFKQKGLGSGMIINKDGFILTNEHLIHEVDKDKIRVTLSDGRNLKAEIVETDKESDIAVLKIKGNNLPVVTLGDSDRVKVGQWAIALGNPYGYALSQLNKKYDPTVTVGVISATGRAIQAGRREIRTYSDLIQTDASINPGNSGGPLVNIWGEVIGINAAILSPSGGSIGIGFAIPINKAKRILESIVKYGKVAWPWIGIYMQDLTPELSQKFGVEKGVLVADVMKGSPAETSGIQAGDVVEKVNGKEVSSPLELKNEVLKAEIGKPITLMIIRQGKKMEITITPTERPEEISPVKEEAVEEKLLGIAVRDFTPDLRQKYDIKEDEEGVVITEVKENSPAAQVGLSPGDVIKEVNQHSIKDLDNFKAAMQKVEPGDVVLLRVRHGVWTMFVTLPTQR</sequence>
<feature type="domain" description="PDZ" evidence="10">
    <location>
        <begin position="319"/>
        <end position="408"/>
    </location>
</feature>
<dbReference type="InterPro" id="IPR001478">
    <property type="entry name" value="PDZ"/>
</dbReference>
<evidence type="ECO:0000256" key="6">
    <source>
        <dbReference type="ARBA" id="ARBA00022825"/>
    </source>
</evidence>
<protein>
    <submittedName>
        <fullName evidence="11">Do family serine endopeptidase</fullName>
    </submittedName>
</protein>
<evidence type="ECO:0000256" key="2">
    <source>
        <dbReference type="ARBA" id="ARBA00022670"/>
    </source>
</evidence>
<keyword evidence="9" id="KW-0812">Transmembrane</keyword>
<evidence type="ECO:0000256" key="1">
    <source>
        <dbReference type="ARBA" id="ARBA00010541"/>
    </source>
</evidence>
<keyword evidence="2" id="KW-0645">Protease</keyword>
<dbReference type="PRINTS" id="PR00834">
    <property type="entry name" value="PROTEASES2C"/>
</dbReference>
<dbReference type="SUPFAM" id="SSF50494">
    <property type="entry name" value="Trypsin-like serine proteases"/>
    <property type="match status" value="1"/>
</dbReference>
<keyword evidence="9" id="KW-0472">Membrane</keyword>
<dbReference type="Gene3D" id="2.30.42.10">
    <property type="match status" value="2"/>
</dbReference>
<dbReference type="Proteomes" id="UP000316925">
    <property type="component" value="Unassembled WGS sequence"/>
</dbReference>
<accession>A0A523YPC6</accession>
<evidence type="ECO:0000256" key="4">
    <source>
        <dbReference type="ARBA" id="ARBA00022737"/>
    </source>
</evidence>
<dbReference type="GO" id="GO:0004252">
    <property type="term" value="F:serine-type endopeptidase activity"/>
    <property type="evidence" value="ECO:0007669"/>
    <property type="project" value="InterPro"/>
</dbReference>
<dbReference type="GO" id="GO:0006508">
    <property type="term" value="P:proteolysis"/>
    <property type="evidence" value="ECO:0007669"/>
    <property type="project" value="UniProtKB-KW"/>
</dbReference>
<feature type="binding site" evidence="8">
    <location>
        <position position="156"/>
    </location>
    <ligand>
        <name>substrate</name>
    </ligand>
</feature>
<comment type="similarity">
    <text evidence="1">Belongs to the peptidase S1C family.</text>
</comment>
<dbReference type="PANTHER" id="PTHR22939">
    <property type="entry name" value="SERINE PROTEASE FAMILY S1C HTRA-RELATED"/>
    <property type="match status" value="1"/>
</dbReference>
<gene>
    <name evidence="11" type="ORF">E3J33_02015</name>
</gene>
<proteinExistence type="inferred from homology"/>
<keyword evidence="4" id="KW-0677">Repeat</keyword>
<dbReference type="SUPFAM" id="SSF50156">
    <property type="entry name" value="PDZ domain-like"/>
    <property type="match status" value="2"/>
</dbReference>
<dbReference type="InterPro" id="IPR009003">
    <property type="entry name" value="Peptidase_S1_PA"/>
</dbReference>
<evidence type="ECO:0000256" key="3">
    <source>
        <dbReference type="ARBA" id="ARBA00022729"/>
    </source>
</evidence>
<dbReference type="NCBIfam" id="TIGR02037">
    <property type="entry name" value="degP_htrA_DO"/>
    <property type="match status" value="1"/>
</dbReference>
<dbReference type="AlphaFoldDB" id="A0A523YPC6"/>
<feature type="active site" description="Charge relay system" evidence="7">
    <location>
        <position position="156"/>
    </location>
</feature>
<name>A0A523YPC6_UNCAE</name>
<evidence type="ECO:0000313" key="12">
    <source>
        <dbReference type="Proteomes" id="UP000316925"/>
    </source>
</evidence>
<feature type="domain" description="PDZ" evidence="10">
    <location>
        <begin position="423"/>
        <end position="518"/>
    </location>
</feature>
<feature type="binding site" evidence="8">
    <location>
        <position position="95"/>
    </location>
    <ligand>
        <name>substrate</name>
    </ligand>
</feature>
<comment type="caution">
    <text evidence="11">The sequence shown here is derived from an EMBL/GenBank/DDBJ whole genome shotgun (WGS) entry which is preliminary data.</text>
</comment>
<dbReference type="InterPro" id="IPR011782">
    <property type="entry name" value="Pept_S1C_Do"/>
</dbReference>
<dbReference type="Pfam" id="PF13180">
    <property type="entry name" value="PDZ_2"/>
    <property type="match status" value="2"/>
</dbReference>
<evidence type="ECO:0000313" key="11">
    <source>
        <dbReference type="EMBL" id="TET93360.1"/>
    </source>
</evidence>